<feature type="transmembrane region" description="Helical" evidence="2">
    <location>
        <begin position="36"/>
        <end position="61"/>
    </location>
</feature>
<keyword evidence="2" id="KW-1133">Transmembrane helix</keyword>
<sequence>MTSTDPTTERDGQELVYDDTPAPPGRPVRLVPTPRGFWPVAGGIIVAMLAPFFGILIGSTIGAEDPSVRMGPLYWGFFVGAVVGGLGLASALLGARQLVRDARSGGREETREEDG</sequence>
<feature type="region of interest" description="Disordered" evidence="1">
    <location>
        <begin position="1"/>
        <end position="28"/>
    </location>
</feature>
<comment type="caution">
    <text evidence="3">The sequence shown here is derived from an EMBL/GenBank/DDBJ whole genome shotgun (WGS) entry which is preliminary data.</text>
</comment>
<evidence type="ECO:0000313" key="4">
    <source>
        <dbReference type="Proteomes" id="UP000662111"/>
    </source>
</evidence>
<evidence type="ECO:0000256" key="1">
    <source>
        <dbReference type="SAM" id="MobiDB-lite"/>
    </source>
</evidence>
<evidence type="ECO:0000313" key="3">
    <source>
        <dbReference type="EMBL" id="GGK75250.1"/>
    </source>
</evidence>
<keyword evidence="4" id="KW-1185">Reference proteome</keyword>
<name>A0ABQ2FAR9_9MICO</name>
<proteinExistence type="predicted"/>
<dbReference type="RefSeq" id="WP_022921763.1">
    <property type="nucleotide sequence ID" value="NZ_BMLB01000005.1"/>
</dbReference>
<evidence type="ECO:0000256" key="2">
    <source>
        <dbReference type="SAM" id="Phobius"/>
    </source>
</evidence>
<feature type="transmembrane region" description="Helical" evidence="2">
    <location>
        <begin position="73"/>
        <end position="95"/>
    </location>
</feature>
<protein>
    <recommendedName>
        <fullName evidence="5">AtpZ/AtpI family protein</fullName>
    </recommendedName>
</protein>
<dbReference type="EMBL" id="BMLB01000005">
    <property type="protein sequence ID" value="GGK75250.1"/>
    <property type="molecule type" value="Genomic_DNA"/>
</dbReference>
<evidence type="ECO:0008006" key="5">
    <source>
        <dbReference type="Google" id="ProtNLM"/>
    </source>
</evidence>
<gene>
    <name evidence="3" type="ORF">GCM10011509_24910</name>
</gene>
<keyword evidence="2" id="KW-0472">Membrane</keyword>
<accession>A0ABQ2FAR9</accession>
<organism evidence="3 4">
    <name type="scientific">Ornithinimicrobium pekingense</name>
    <dbReference type="NCBI Taxonomy" id="384677"/>
    <lineage>
        <taxon>Bacteria</taxon>
        <taxon>Bacillati</taxon>
        <taxon>Actinomycetota</taxon>
        <taxon>Actinomycetes</taxon>
        <taxon>Micrococcales</taxon>
        <taxon>Ornithinimicrobiaceae</taxon>
        <taxon>Ornithinimicrobium</taxon>
    </lineage>
</organism>
<reference evidence="4" key="1">
    <citation type="journal article" date="2019" name="Int. J. Syst. Evol. Microbiol.">
        <title>The Global Catalogue of Microorganisms (GCM) 10K type strain sequencing project: providing services to taxonomists for standard genome sequencing and annotation.</title>
        <authorList>
            <consortium name="The Broad Institute Genomics Platform"/>
            <consortium name="The Broad Institute Genome Sequencing Center for Infectious Disease"/>
            <person name="Wu L."/>
            <person name="Ma J."/>
        </authorList>
    </citation>
    <scope>NUCLEOTIDE SEQUENCE [LARGE SCALE GENOMIC DNA]</scope>
    <source>
        <strain evidence="4">CGMCC 1.5362</strain>
    </source>
</reference>
<dbReference type="Proteomes" id="UP000662111">
    <property type="component" value="Unassembled WGS sequence"/>
</dbReference>
<keyword evidence="2" id="KW-0812">Transmembrane</keyword>